<evidence type="ECO:0000313" key="2">
    <source>
        <dbReference type="EMBL" id="PQM49405.1"/>
    </source>
</evidence>
<protein>
    <submittedName>
        <fullName evidence="2">Uncharacterized protein</fullName>
    </submittedName>
</protein>
<accession>A0A2S8BRU9</accession>
<evidence type="ECO:0000313" key="3">
    <source>
        <dbReference type="Proteomes" id="UP000238296"/>
    </source>
</evidence>
<reference evidence="2 3" key="1">
    <citation type="journal article" date="2017" name="Int. J. Syst. Evol. Microbiol.">
        <title>Mycobacterium talmoniae sp. nov., a slowly growing mycobacterium isolated from human respiratory samples.</title>
        <authorList>
            <person name="Davidson R.M."/>
            <person name="DeGroote M.A."/>
            <person name="Marola J.L."/>
            <person name="Buss S."/>
            <person name="Jones V."/>
            <person name="McNeil M.R."/>
            <person name="Freifeld A.G."/>
            <person name="Elaine Epperson L."/>
            <person name="Hasan N.A."/>
            <person name="Jackson M."/>
            <person name="Iwen P.C."/>
            <person name="Salfinger M."/>
            <person name="Strong M."/>
        </authorList>
    </citation>
    <scope>NUCLEOTIDE SEQUENCE [LARGE SCALE GENOMIC DNA]</scope>
    <source>
        <strain evidence="2 3">ATCC BAA-2683</strain>
    </source>
</reference>
<proteinExistence type="predicted"/>
<feature type="region of interest" description="Disordered" evidence="1">
    <location>
        <begin position="1"/>
        <end position="22"/>
    </location>
</feature>
<sequence length="60" mass="5820">MMAMPIGPQPSTTAVSPRPTPDLLTACSPTAIGSVSAACRGSSPLGMANSSGADSSIRSA</sequence>
<dbReference type="Proteomes" id="UP000238296">
    <property type="component" value="Unassembled WGS sequence"/>
</dbReference>
<dbReference type="AlphaFoldDB" id="A0A2S8BRU9"/>
<comment type="caution">
    <text evidence="2">The sequence shown here is derived from an EMBL/GenBank/DDBJ whole genome shotgun (WGS) entry which is preliminary data.</text>
</comment>
<gene>
    <name evidence="2" type="ORF">C1Y40_00365</name>
</gene>
<name>A0A2S8BRU9_9MYCO</name>
<dbReference type="EMBL" id="PPEA01000062">
    <property type="protein sequence ID" value="PQM49405.1"/>
    <property type="molecule type" value="Genomic_DNA"/>
</dbReference>
<organism evidence="2 3">
    <name type="scientific">Mycobacterium talmoniae</name>
    <dbReference type="NCBI Taxonomy" id="1858794"/>
    <lineage>
        <taxon>Bacteria</taxon>
        <taxon>Bacillati</taxon>
        <taxon>Actinomycetota</taxon>
        <taxon>Actinomycetes</taxon>
        <taxon>Mycobacteriales</taxon>
        <taxon>Mycobacteriaceae</taxon>
        <taxon>Mycobacterium</taxon>
    </lineage>
</organism>
<evidence type="ECO:0000256" key="1">
    <source>
        <dbReference type="SAM" id="MobiDB-lite"/>
    </source>
</evidence>